<dbReference type="Gene3D" id="3.30.700.10">
    <property type="entry name" value="Glycoprotein, Type 4 Pilin"/>
    <property type="match status" value="1"/>
</dbReference>
<sequence length="131" mass="14237">MIGFFSKLRNNNKGFTLVELMVVVVILGILVAIAVPIYNVTTDNAKKSAHNTNVRSLQAAASLYIADCSNKDTDPVFTSWADGTAGGTWTKYMAQWPKTPYAVGGVEKSKPYKVEFNSETGIITVTPAMEE</sequence>
<comment type="subcellular location">
    <subcellularLocation>
        <location evidence="1">Membrane</location>
        <topology evidence="1">Single-pass membrane protein</topology>
    </subcellularLocation>
</comment>
<protein>
    <submittedName>
        <fullName evidence="7">Prepilin-type N-terminal cleavage/methylation domain-containing protein</fullName>
    </submittedName>
</protein>
<dbReference type="GO" id="GO:0015628">
    <property type="term" value="P:protein secretion by the type II secretion system"/>
    <property type="evidence" value="ECO:0007669"/>
    <property type="project" value="InterPro"/>
</dbReference>
<dbReference type="GO" id="GO:0015627">
    <property type="term" value="C:type II protein secretion system complex"/>
    <property type="evidence" value="ECO:0007669"/>
    <property type="project" value="InterPro"/>
</dbReference>
<dbReference type="NCBIfam" id="TIGR02532">
    <property type="entry name" value="IV_pilin_GFxxxE"/>
    <property type="match status" value="1"/>
</dbReference>
<evidence type="ECO:0000256" key="4">
    <source>
        <dbReference type="ARBA" id="ARBA00022989"/>
    </source>
</evidence>
<accession>A0A369AXB6</accession>
<name>A0A369AXB6_9FIRM</name>
<keyword evidence="5 6" id="KW-0472">Membrane</keyword>
<keyword evidence="2" id="KW-0488">Methylation</keyword>
<keyword evidence="3 6" id="KW-0812">Transmembrane</keyword>
<dbReference type="InterPro" id="IPR000983">
    <property type="entry name" value="Bac_GSPG_pilin"/>
</dbReference>
<dbReference type="AlphaFoldDB" id="A0A369AXB6"/>
<keyword evidence="4 6" id="KW-1133">Transmembrane helix</keyword>
<dbReference type="RefSeq" id="WP_114298441.1">
    <property type="nucleotide sequence ID" value="NZ_QPJT01000016.1"/>
</dbReference>
<dbReference type="PANTHER" id="PTHR30093:SF44">
    <property type="entry name" value="TYPE II SECRETION SYSTEM CORE PROTEIN G"/>
    <property type="match status" value="1"/>
</dbReference>
<gene>
    <name evidence="7" type="ORF">DFR58_11632</name>
</gene>
<organism evidence="7 8">
    <name type="scientific">Anaerobacterium chartisolvens</name>
    <dbReference type="NCBI Taxonomy" id="1297424"/>
    <lineage>
        <taxon>Bacteria</taxon>
        <taxon>Bacillati</taxon>
        <taxon>Bacillota</taxon>
        <taxon>Clostridia</taxon>
        <taxon>Eubacteriales</taxon>
        <taxon>Oscillospiraceae</taxon>
        <taxon>Anaerobacterium</taxon>
    </lineage>
</organism>
<comment type="caution">
    <text evidence="7">The sequence shown here is derived from an EMBL/GenBank/DDBJ whole genome shotgun (WGS) entry which is preliminary data.</text>
</comment>
<feature type="transmembrane region" description="Helical" evidence="6">
    <location>
        <begin position="20"/>
        <end position="40"/>
    </location>
</feature>
<keyword evidence="8" id="KW-1185">Reference proteome</keyword>
<dbReference type="PRINTS" id="PR00813">
    <property type="entry name" value="BCTERIALGSPG"/>
</dbReference>
<dbReference type="PROSITE" id="PS00409">
    <property type="entry name" value="PROKAR_NTER_METHYL"/>
    <property type="match status" value="1"/>
</dbReference>
<evidence type="ECO:0000313" key="7">
    <source>
        <dbReference type="EMBL" id="RCX13803.1"/>
    </source>
</evidence>
<evidence type="ECO:0000256" key="1">
    <source>
        <dbReference type="ARBA" id="ARBA00004167"/>
    </source>
</evidence>
<evidence type="ECO:0000313" key="8">
    <source>
        <dbReference type="Proteomes" id="UP000253034"/>
    </source>
</evidence>
<reference evidence="7 8" key="1">
    <citation type="submission" date="2018-07" db="EMBL/GenBank/DDBJ databases">
        <title>Genomic Encyclopedia of Type Strains, Phase IV (KMG-IV): sequencing the most valuable type-strain genomes for metagenomic binning, comparative biology and taxonomic classification.</title>
        <authorList>
            <person name="Goeker M."/>
        </authorList>
    </citation>
    <scope>NUCLEOTIDE SEQUENCE [LARGE SCALE GENOMIC DNA]</scope>
    <source>
        <strain evidence="7 8">DSM 27016</strain>
    </source>
</reference>
<evidence type="ECO:0000256" key="2">
    <source>
        <dbReference type="ARBA" id="ARBA00022481"/>
    </source>
</evidence>
<dbReference type="Proteomes" id="UP000253034">
    <property type="component" value="Unassembled WGS sequence"/>
</dbReference>
<dbReference type="GO" id="GO:0016020">
    <property type="term" value="C:membrane"/>
    <property type="evidence" value="ECO:0007669"/>
    <property type="project" value="UniProtKB-SubCell"/>
</dbReference>
<evidence type="ECO:0000256" key="3">
    <source>
        <dbReference type="ARBA" id="ARBA00022692"/>
    </source>
</evidence>
<evidence type="ECO:0000256" key="6">
    <source>
        <dbReference type="SAM" id="Phobius"/>
    </source>
</evidence>
<dbReference type="PANTHER" id="PTHR30093">
    <property type="entry name" value="GENERAL SECRETION PATHWAY PROTEIN G"/>
    <property type="match status" value="1"/>
</dbReference>
<proteinExistence type="predicted"/>
<dbReference type="EMBL" id="QPJT01000016">
    <property type="protein sequence ID" value="RCX13803.1"/>
    <property type="molecule type" value="Genomic_DNA"/>
</dbReference>
<dbReference type="SUPFAM" id="SSF54523">
    <property type="entry name" value="Pili subunits"/>
    <property type="match status" value="1"/>
</dbReference>
<evidence type="ECO:0000256" key="5">
    <source>
        <dbReference type="ARBA" id="ARBA00023136"/>
    </source>
</evidence>
<dbReference type="Pfam" id="PF07963">
    <property type="entry name" value="N_methyl"/>
    <property type="match status" value="1"/>
</dbReference>
<dbReference type="OrthoDB" id="1707789at2"/>
<dbReference type="InterPro" id="IPR012902">
    <property type="entry name" value="N_methyl_site"/>
</dbReference>
<dbReference type="InterPro" id="IPR045584">
    <property type="entry name" value="Pilin-like"/>
</dbReference>